<protein>
    <submittedName>
        <fullName evidence="2">Uncharacterized protein</fullName>
    </submittedName>
</protein>
<dbReference type="Proteomes" id="UP000637632">
    <property type="component" value="Unassembled WGS sequence"/>
</dbReference>
<dbReference type="EMBL" id="JACOFT010000002">
    <property type="protein sequence ID" value="MBC3811337.1"/>
    <property type="molecule type" value="Genomic_DNA"/>
</dbReference>
<keyword evidence="3" id="KW-1185">Reference proteome</keyword>
<organism evidence="2 3">
    <name type="scientific">Undibacterium aquatile</name>
    <dbReference type="NCBI Taxonomy" id="1537398"/>
    <lineage>
        <taxon>Bacteria</taxon>
        <taxon>Pseudomonadati</taxon>
        <taxon>Pseudomonadota</taxon>
        <taxon>Betaproteobacteria</taxon>
        <taxon>Burkholderiales</taxon>
        <taxon>Oxalobacteraceae</taxon>
        <taxon>Undibacterium</taxon>
    </lineage>
</organism>
<evidence type="ECO:0000313" key="2">
    <source>
        <dbReference type="EMBL" id="MBC3811337.1"/>
    </source>
</evidence>
<dbReference type="RefSeq" id="WP_190478553.1">
    <property type="nucleotide sequence ID" value="NZ_JACOFT010000002.1"/>
</dbReference>
<feature type="compositionally biased region" description="Polar residues" evidence="1">
    <location>
        <begin position="113"/>
        <end position="131"/>
    </location>
</feature>
<gene>
    <name evidence="2" type="ORF">H8K26_07765</name>
</gene>
<feature type="region of interest" description="Disordered" evidence="1">
    <location>
        <begin position="35"/>
        <end position="131"/>
    </location>
</feature>
<accession>A0ABR6XEK5</accession>
<reference evidence="2 3" key="1">
    <citation type="submission" date="2020-08" db="EMBL/GenBank/DDBJ databases">
        <title>Novel species isolated from subtropical streams in China.</title>
        <authorList>
            <person name="Lu H."/>
        </authorList>
    </citation>
    <scope>NUCLEOTIDE SEQUENCE [LARGE SCALE GENOMIC DNA]</scope>
    <source>
        <strain evidence="2 3">CCTCC AB 2015119</strain>
    </source>
</reference>
<feature type="compositionally biased region" description="Polar residues" evidence="1">
    <location>
        <begin position="76"/>
        <end position="104"/>
    </location>
</feature>
<feature type="compositionally biased region" description="Low complexity" evidence="1">
    <location>
        <begin position="59"/>
        <end position="75"/>
    </location>
</feature>
<comment type="caution">
    <text evidence="2">The sequence shown here is derived from an EMBL/GenBank/DDBJ whole genome shotgun (WGS) entry which is preliminary data.</text>
</comment>
<name>A0ABR6XEK5_9BURK</name>
<sequence length="131" mass="13455">MKKVAIALHSFIHNHVDVNEGDIVTGLSEAALSDLGKNGLVRFEDQDDGSSEGKEKSPAKSAPKSATSPSKKTAANKSIDQTAAANTITTAEDVTKTAESSSADMTDPEFGNGANTANDSQSDSASGIQSE</sequence>
<evidence type="ECO:0000256" key="1">
    <source>
        <dbReference type="SAM" id="MobiDB-lite"/>
    </source>
</evidence>
<evidence type="ECO:0000313" key="3">
    <source>
        <dbReference type="Proteomes" id="UP000637632"/>
    </source>
</evidence>
<proteinExistence type="predicted"/>